<keyword evidence="2 4" id="KW-0833">Ubl conjugation pathway</keyword>
<evidence type="ECO:0000256" key="4">
    <source>
        <dbReference type="RuleBase" id="RU362109"/>
    </source>
</evidence>
<protein>
    <submittedName>
        <fullName evidence="6">Ubiquitin-conjugating enzyme protein, putative</fullName>
    </submittedName>
</protein>
<dbReference type="InterPro" id="IPR050113">
    <property type="entry name" value="Ub_conjugating_enzyme"/>
</dbReference>
<accession>A0A088RYA6</accession>
<dbReference type="FunFam" id="3.10.110.10:FF:000051">
    <property type="entry name" value="ubiquitin-conjugating enzyme E2 R2-like"/>
    <property type="match status" value="1"/>
</dbReference>
<evidence type="ECO:0000313" key="6">
    <source>
        <dbReference type="EMBL" id="AIO00989.1"/>
    </source>
</evidence>
<gene>
    <name evidence="6" type="ORF">LPMP_321020</name>
</gene>
<dbReference type="KEGG" id="lpan:LPMP_321020"/>
<evidence type="ECO:0000256" key="2">
    <source>
        <dbReference type="ARBA" id="ARBA00022786"/>
    </source>
</evidence>
<comment type="similarity">
    <text evidence="4">Belongs to the ubiquitin-conjugating enzyme family.</text>
</comment>
<keyword evidence="4" id="KW-0547">Nucleotide-binding</keyword>
<dbReference type="GO" id="GO:0016740">
    <property type="term" value="F:transferase activity"/>
    <property type="evidence" value="ECO:0007669"/>
    <property type="project" value="UniProtKB-KW"/>
</dbReference>
<keyword evidence="7" id="KW-1185">Reference proteome</keyword>
<dbReference type="SMART" id="SM00212">
    <property type="entry name" value="UBCc"/>
    <property type="match status" value="1"/>
</dbReference>
<feature type="domain" description="UBC core" evidence="5">
    <location>
        <begin position="2"/>
        <end position="165"/>
    </location>
</feature>
<dbReference type="VEuPathDB" id="TriTrypDB:LPAL13_320015300"/>
<keyword evidence="4" id="KW-0067">ATP-binding</keyword>
<dbReference type="Pfam" id="PF00179">
    <property type="entry name" value="UQ_con"/>
    <property type="match status" value="1"/>
</dbReference>
<evidence type="ECO:0000259" key="5">
    <source>
        <dbReference type="PROSITE" id="PS50127"/>
    </source>
</evidence>
<dbReference type="SUPFAM" id="SSF54495">
    <property type="entry name" value="UBC-like"/>
    <property type="match status" value="1"/>
</dbReference>
<dbReference type="InterPro" id="IPR016135">
    <property type="entry name" value="UBQ-conjugating_enzyme/RWD"/>
</dbReference>
<dbReference type="Gene3D" id="3.10.110.10">
    <property type="entry name" value="Ubiquitin Conjugating Enzyme"/>
    <property type="match status" value="1"/>
</dbReference>
<dbReference type="GO" id="GO:0005524">
    <property type="term" value="F:ATP binding"/>
    <property type="evidence" value="ECO:0007669"/>
    <property type="project" value="UniProtKB-UniRule"/>
</dbReference>
<dbReference type="PANTHER" id="PTHR24067">
    <property type="entry name" value="UBIQUITIN-CONJUGATING ENZYME E2"/>
    <property type="match status" value="1"/>
</dbReference>
<dbReference type="PROSITE" id="PS50127">
    <property type="entry name" value="UBC_2"/>
    <property type="match status" value="1"/>
</dbReference>
<keyword evidence="1" id="KW-0808">Transferase</keyword>
<evidence type="ECO:0000313" key="7">
    <source>
        <dbReference type="Proteomes" id="UP000063063"/>
    </source>
</evidence>
<evidence type="ECO:0000256" key="3">
    <source>
        <dbReference type="PROSITE-ProRule" id="PRU10133"/>
    </source>
</evidence>
<dbReference type="InterPro" id="IPR000608">
    <property type="entry name" value="UBC"/>
</dbReference>
<name>A0A088RYA6_LEIPA</name>
<dbReference type="Proteomes" id="UP000063063">
    <property type="component" value="Chromosome 32"/>
</dbReference>
<dbReference type="GeneID" id="22577843"/>
<organism evidence="6 7">
    <name type="scientific">Leishmania panamensis</name>
    <dbReference type="NCBI Taxonomy" id="5679"/>
    <lineage>
        <taxon>Eukaryota</taxon>
        <taxon>Discoba</taxon>
        <taxon>Euglenozoa</taxon>
        <taxon>Kinetoplastea</taxon>
        <taxon>Metakinetoplastina</taxon>
        <taxon>Trypanosomatida</taxon>
        <taxon>Trypanosomatidae</taxon>
        <taxon>Leishmaniinae</taxon>
        <taxon>Leishmania</taxon>
        <taxon>Leishmania guyanensis species complex</taxon>
    </lineage>
</organism>
<dbReference type="GO" id="GO:0016874">
    <property type="term" value="F:ligase activity"/>
    <property type="evidence" value="ECO:0007669"/>
    <property type="project" value="UniProtKB-KW"/>
</dbReference>
<evidence type="ECO:0000256" key="1">
    <source>
        <dbReference type="ARBA" id="ARBA00022679"/>
    </source>
</evidence>
<dbReference type="VEuPathDB" id="TriTrypDB:LPMP_321020"/>
<reference evidence="6 7" key="1">
    <citation type="journal article" date="2015" name="Sci. Rep.">
        <title>The genome of Leishmania panamensis: insights into genomics of the L. (Viannia) subgenus.</title>
        <authorList>
            <person name="Llanes A."/>
            <person name="Restrepo C.M."/>
            <person name="Vecchio G.D."/>
            <person name="Anguizola F.J."/>
            <person name="Lleonart R."/>
        </authorList>
    </citation>
    <scope>NUCLEOTIDE SEQUENCE [LARGE SCALE GENOMIC DNA]</scope>
    <source>
        <strain evidence="6 7">MHOM/PA/94/PSC-1</strain>
    </source>
</reference>
<dbReference type="InterPro" id="IPR023313">
    <property type="entry name" value="UBQ-conjugating_AS"/>
</dbReference>
<dbReference type="AlphaFoldDB" id="A0A088RYA6"/>
<feature type="active site" description="Glycyl thioester intermediate" evidence="3">
    <location>
        <position position="86"/>
    </location>
</feature>
<dbReference type="eggNOG" id="KOG0426">
    <property type="taxonomic scope" value="Eukaryota"/>
</dbReference>
<proteinExistence type="inferred from homology"/>
<dbReference type="OrthoDB" id="19692at2759"/>
<sequence>MSALPHIQKEFRNLTKDPPAGFRVELKDNSFFTWIVWFTGPEGTPYAGGQYKASLSFPKEFPMEPPTFRVLSSFWHPNVYADGRVCISILHPPGVDEMNSEETAMMRWTPVQTIRSVLLSIVSLWSDPDPSDAGAPANVDALVQYRNKRAEFDAKCKSLAEKSLTELPEDFEPPCMEEKVEVTKASGDNFDYMLSEADLEDEEDFDDFSASAPAASASAGAAASSDPAKKYAVELMQLRAMGVGEGKSDADMLNLLIKYRGELASVIADLS</sequence>
<dbReference type="EMBL" id="CP009401">
    <property type="protein sequence ID" value="AIO00989.1"/>
    <property type="molecule type" value="Genomic_DNA"/>
</dbReference>
<dbReference type="PROSITE" id="PS00183">
    <property type="entry name" value="UBC_1"/>
    <property type="match status" value="1"/>
</dbReference>
<dbReference type="RefSeq" id="XP_010701789.1">
    <property type="nucleotide sequence ID" value="XM_010703487.1"/>
</dbReference>